<dbReference type="EMBL" id="DOEK01000003">
    <property type="protein sequence ID" value="HBP27819.1"/>
    <property type="molecule type" value="Genomic_DNA"/>
</dbReference>
<evidence type="ECO:0000256" key="6">
    <source>
        <dbReference type="ARBA" id="ARBA00022989"/>
    </source>
</evidence>
<keyword evidence="4 10" id="KW-0812">Transmembrane</keyword>
<gene>
    <name evidence="12" type="ORF">DD666_00190</name>
</gene>
<dbReference type="InterPro" id="IPR044751">
    <property type="entry name" value="Ion_transp-like_CBS"/>
</dbReference>
<evidence type="ECO:0000313" key="12">
    <source>
        <dbReference type="EMBL" id="HBP27819.1"/>
    </source>
</evidence>
<feature type="transmembrane region" description="Helical" evidence="10">
    <location>
        <begin position="75"/>
        <end position="99"/>
    </location>
</feature>
<dbReference type="InterPro" id="IPR046342">
    <property type="entry name" value="CBS_dom_sf"/>
</dbReference>
<sequence>MELLLDPNIWVGLITLIVLELVLGIDNLVFIAILVDKLPPKQRDKARITGLALALIMRLMLLSVMSWLIKLTAPLFSLYTLSFSGRDLILISGGFFLLFKGTLELHERLEGKTKASTGPRVYAGFGVIVTQIIVLDAIFSLDSIITAVGMVDHLPVMFAAVIIAMAVMLVASKPLTNFVNQHPTVVVLCLGFLLMIGFSLLAEGFGFKVPKGYLYAAIGFSVMIEIFNQIARHSIKRTEATRPMRERTAEGILRMLGKRPPDEAHMENPNQEAEQPVVFEDEERYMVSGVLTLADRSIHSIMTPRADISWINIEDDINKIRDEIINTPHTFFPICRGALDEIIGVGRARDLIADILTEGRINVKKLRKPLVVPESINILTLIQTLKESRGQLVVITDEFGAIEGLVTPMDVFEAIAGEFPDEDETPDIVELGEGRWMIDGAADLRHLEQILNIDGLYDDNEETATLAGYLLRQFDRLAEPGDVFELVHGHIKTVFKVVALDGRRIGQVSVDQYREKNPEELLDI</sequence>
<dbReference type="InterPro" id="IPR005496">
    <property type="entry name" value="Integral_membrane_TerC"/>
</dbReference>
<dbReference type="PANTHER" id="PTHR22777:SF15">
    <property type="entry name" value="UPF0053 INNER MEMBRANE PROTEIN YOAE"/>
    <property type="match status" value="1"/>
</dbReference>
<evidence type="ECO:0000256" key="4">
    <source>
        <dbReference type="ARBA" id="ARBA00022692"/>
    </source>
</evidence>
<dbReference type="Gene3D" id="3.10.580.10">
    <property type="entry name" value="CBS-domain"/>
    <property type="match status" value="1"/>
</dbReference>
<organism evidence="12 13">
    <name type="scientific">Advenella kashmirensis</name>
    <dbReference type="NCBI Taxonomy" id="310575"/>
    <lineage>
        <taxon>Bacteria</taxon>
        <taxon>Pseudomonadati</taxon>
        <taxon>Pseudomonadota</taxon>
        <taxon>Betaproteobacteria</taxon>
        <taxon>Burkholderiales</taxon>
        <taxon>Alcaligenaceae</taxon>
    </lineage>
</organism>
<evidence type="ECO:0000256" key="5">
    <source>
        <dbReference type="ARBA" id="ARBA00022737"/>
    </source>
</evidence>
<keyword evidence="7 9" id="KW-0129">CBS domain</keyword>
<feature type="transmembrane region" description="Helical" evidence="10">
    <location>
        <begin position="12"/>
        <end position="36"/>
    </location>
</feature>
<dbReference type="CDD" id="cd04590">
    <property type="entry name" value="CBS_pair_CorC_HlyC_assoc"/>
    <property type="match status" value="1"/>
</dbReference>
<comment type="similarity">
    <text evidence="2">Belongs to the UPF0053 family.</text>
</comment>
<dbReference type="Pfam" id="PF00571">
    <property type="entry name" value="CBS"/>
    <property type="match status" value="1"/>
</dbReference>
<feature type="domain" description="CBS" evidence="11">
    <location>
        <begin position="363"/>
        <end position="422"/>
    </location>
</feature>
<dbReference type="SUPFAM" id="SSF54631">
    <property type="entry name" value="CBS-domain pair"/>
    <property type="match status" value="1"/>
</dbReference>
<feature type="transmembrane region" description="Helical" evidence="10">
    <location>
        <begin position="120"/>
        <end position="141"/>
    </location>
</feature>
<dbReference type="PANTHER" id="PTHR22777">
    <property type="entry name" value="HEMOLYSIN-RELATED"/>
    <property type="match status" value="1"/>
</dbReference>
<keyword evidence="8 10" id="KW-0472">Membrane</keyword>
<evidence type="ECO:0000256" key="1">
    <source>
        <dbReference type="ARBA" id="ARBA00004651"/>
    </source>
</evidence>
<dbReference type="SMART" id="SM01091">
    <property type="entry name" value="CorC_HlyC"/>
    <property type="match status" value="1"/>
</dbReference>
<feature type="transmembrane region" description="Helical" evidence="10">
    <location>
        <begin position="153"/>
        <end position="171"/>
    </location>
</feature>
<evidence type="ECO:0000256" key="3">
    <source>
        <dbReference type="ARBA" id="ARBA00022475"/>
    </source>
</evidence>
<dbReference type="PROSITE" id="PS51371">
    <property type="entry name" value="CBS"/>
    <property type="match status" value="1"/>
</dbReference>
<evidence type="ECO:0000313" key="13">
    <source>
        <dbReference type="Proteomes" id="UP000264036"/>
    </source>
</evidence>
<keyword evidence="3" id="KW-1003">Cell membrane</keyword>
<name>A0A356LAH0_9BURK</name>
<protein>
    <recommendedName>
        <fullName evidence="11">CBS domain-containing protein</fullName>
    </recommendedName>
</protein>
<dbReference type="InterPro" id="IPR005170">
    <property type="entry name" value="Transptr-assoc_dom"/>
</dbReference>
<evidence type="ECO:0000259" key="11">
    <source>
        <dbReference type="PROSITE" id="PS51371"/>
    </source>
</evidence>
<accession>A0A356LAH0</accession>
<comment type="subcellular location">
    <subcellularLocation>
        <location evidence="1">Cell membrane</location>
        <topology evidence="1">Multi-pass membrane protein</topology>
    </subcellularLocation>
</comment>
<evidence type="ECO:0000256" key="2">
    <source>
        <dbReference type="ARBA" id="ARBA00006337"/>
    </source>
</evidence>
<comment type="caution">
    <text evidence="12">The sequence shown here is derived from an EMBL/GenBank/DDBJ whole genome shotgun (WGS) entry which is preliminary data.</text>
</comment>
<proteinExistence type="inferred from homology"/>
<feature type="transmembrane region" description="Helical" evidence="10">
    <location>
        <begin position="183"/>
        <end position="201"/>
    </location>
</feature>
<reference evidence="12 13" key="1">
    <citation type="journal article" date="2018" name="Nat. Biotechnol.">
        <title>A standardized bacterial taxonomy based on genome phylogeny substantially revises the tree of life.</title>
        <authorList>
            <person name="Parks D.H."/>
            <person name="Chuvochina M."/>
            <person name="Waite D.W."/>
            <person name="Rinke C."/>
            <person name="Skarshewski A."/>
            <person name="Chaumeil P.A."/>
            <person name="Hugenholtz P."/>
        </authorList>
    </citation>
    <scope>NUCLEOTIDE SEQUENCE [LARGE SCALE GENOMIC DNA]</scope>
    <source>
        <strain evidence="12">UBA10707</strain>
    </source>
</reference>
<dbReference type="InterPro" id="IPR000644">
    <property type="entry name" value="CBS_dom"/>
</dbReference>
<dbReference type="GO" id="GO:0050660">
    <property type="term" value="F:flavin adenine dinucleotide binding"/>
    <property type="evidence" value="ECO:0007669"/>
    <property type="project" value="InterPro"/>
</dbReference>
<dbReference type="InterPro" id="IPR016169">
    <property type="entry name" value="FAD-bd_PCMH_sub2"/>
</dbReference>
<keyword evidence="5" id="KW-0677">Repeat</keyword>
<dbReference type="SUPFAM" id="SSF56176">
    <property type="entry name" value="FAD-binding/transporter-associated domain-like"/>
    <property type="match status" value="1"/>
</dbReference>
<dbReference type="Pfam" id="PF03471">
    <property type="entry name" value="CorC_HlyC"/>
    <property type="match status" value="1"/>
</dbReference>
<keyword evidence="6 10" id="KW-1133">Transmembrane helix</keyword>
<dbReference type="AlphaFoldDB" id="A0A356LAH0"/>
<feature type="transmembrane region" description="Helical" evidence="10">
    <location>
        <begin position="48"/>
        <end position="69"/>
    </location>
</feature>
<dbReference type="GO" id="GO:0005886">
    <property type="term" value="C:plasma membrane"/>
    <property type="evidence" value="ECO:0007669"/>
    <property type="project" value="UniProtKB-SubCell"/>
</dbReference>
<evidence type="ECO:0000256" key="9">
    <source>
        <dbReference type="PROSITE-ProRule" id="PRU00703"/>
    </source>
</evidence>
<evidence type="ECO:0000256" key="10">
    <source>
        <dbReference type="SAM" id="Phobius"/>
    </source>
</evidence>
<dbReference type="InterPro" id="IPR036318">
    <property type="entry name" value="FAD-bd_PCMH-like_sf"/>
</dbReference>
<dbReference type="Proteomes" id="UP000264036">
    <property type="component" value="Unassembled WGS sequence"/>
</dbReference>
<evidence type="ECO:0000256" key="7">
    <source>
        <dbReference type="ARBA" id="ARBA00023122"/>
    </source>
</evidence>
<dbReference type="Gene3D" id="3.30.465.10">
    <property type="match status" value="1"/>
</dbReference>
<evidence type="ECO:0000256" key="8">
    <source>
        <dbReference type="ARBA" id="ARBA00023136"/>
    </source>
</evidence>
<dbReference type="Pfam" id="PF03741">
    <property type="entry name" value="TerC"/>
    <property type="match status" value="1"/>
</dbReference>